<reference evidence="7" key="1">
    <citation type="submission" date="2018-04" db="EMBL/GenBank/DDBJ databases">
        <title>Transcriptome assembly of Sipha flava.</title>
        <authorList>
            <person name="Scully E.D."/>
            <person name="Geib S.M."/>
            <person name="Palmer N.A."/>
            <person name="Koch K."/>
            <person name="Bradshaw J."/>
            <person name="Heng-Moss T."/>
            <person name="Sarath G."/>
        </authorList>
    </citation>
    <scope>NUCLEOTIDE SEQUENCE</scope>
</reference>
<dbReference type="PROSITE" id="PS00660">
    <property type="entry name" value="FERM_1"/>
    <property type="match status" value="1"/>
</dbReference>
<dbReference type="GO" id="GO:0030036">
    <property type="term" value="P:actin cytoskeleton organization"/>
    <property type="evidence" value="ECO:0007669"/>
    <property type="project" value="TreeGrafter"/>
</dbReference>
<proteinExistence type="predicted"/>
<dbReference type="SUPFAM" id="SSF109885">
    <property type="entry name" value="I/LWEQ domain"/>
    <property type="match status" value="2"/>
</dbReference>
<dbReference type="Proteomes" id="UP000694846">
    <property type="component" value="Unplaced"/>
</dbReference>
<dbReference type="CDD" id="cd17089">
    <property type="entry name" value="FERM_F0_TLN"/>
    <property type="match status" value="1"/>
</dbReference>
<dbReference type="Gene3D" id="1.20.1420.10">
    <property type="entry name" value="Talin, central domain"/>
    <property type="match status" value="3"/>
</dbReference>
<dbReference type="GO" id="GO:0005925">
    <property type="term" value="C:focal adhesion"/>
    <property type="evidence" value="ECO:0007669"/>
    <property type="project" value="InterPro"/>
</dbReference>
<sequence>MATLSLRISIVERDVTKTMQFDPTISVYNACQLIREKISEANLDQPKDYGLFLADEDIKKGVWLEPGRNLEYYILRNGDLLEYRKKMRTLKVHMLDGTLKTLLVDDSQPVANLMVVICTKIGITNHDEYSLVRETLEEEVENKANFGTLTLKRRKEDREREKDAKMEQLRKKLKTDDEVNWVDPSKTLREQGIDEGERVLLRRKFFFSDGNIDSHDPVQLNLLYVQARDAILDGTHPVTEELALQLAGIQTHIQFGNYCETKHRPPFLDLKEFLPQSYTKIKSIEKKIFSEHKKHIGLSELDAKVLYTKTARSLPTYGVTFFLVKEKMKGKNKLVPRLLGVTKDSVLRLDERTKEILKTWPLTTVRRWGASPNTFTLDFGDYSDQYYSVQTTEAEQILQLISGYIDIILKKKKSKDHFGIEGDEGSTMVEDSISPLKATILQHESSQFGKVNTESVAKPAVIRAGAEGARPYGLGHVGNAQYTTVSGRVNIAHTPSVAPQNKQIKVLSAPQKALSMTISNSQEIITTIEKELISKAVIPEFGTDAASTKLKETTIDSNKQNVSSQIAAMNAATAQVVTLTSGDIDYSSVEQAITSITTNLPEMSQGVRVLAALTPSGDHLLDAARKLCSAFTDLLNTVQPDANTGRQNLLNAASKVGEASQEVLTQIGDESADESRDILLSLAKAVANTTAALVVKAKNVAATVEPQHQSNEIISAATTCALTTSQLVACTKVVAGTVENPSCKEQLMAAAREVVNAVEDLVSVCNLTQHENNAHLLQELSDAAYQVTTTLNQLLNRLTSASRAVGESLSNLVDVCTSPVSKEKRFNTEKTFQVQEYSKSSNDTGFIDQTNSTRNSSGIGENLMDISTLTKRYEFNHDTNINNQNYGYHKSTHDYQLQNTVTEIEKQQILQKLSSGGTRGTQACINAASTVSGIIGDLDTTILFATAGTLHAENENETFSDHRENILKTAKALVEDTKTLVTGAASSQEQLAVAAQNAVSTIIQLADVVKFGAASLGANNPEAQVMLINAVKDVATALGDLVQATKAASGKNISDPSMNELKESAKVMVTNVTSLLKTVKAVEDEHTRGTRALESTIEVIGQEIRALNSNETFKTTATVEELIRCTKPITMATAKAVSAGNSGKQEDVIVAANMGRKAISDLLTVCKGCSNTIENAELRERTLQAGHDIGQEYRKLLQTVLLIISKPNSSTDSKHVLQTISRLIAQYVTELISVTEIIKGNDWVSPEDPTIIAENELLGAAECIDAAAKKLAALRPRKSTSVEAADASWNFDEVILEAAKSIAAATSALVKAASAAQRELIDSGKVSRITLTSSDDGQWSEGLISASRLVAAATHSLVESANALVQGISSEEKLISSAKQVASSTAQLLVSCKVKADPDSASTKRLLAAGNAVKRATDNLVKAAQQAIQNDEERSLVLSKRMVGGIAQEINARSEVLRIERELEEARQRLVVIRQAKYKSKDDGTSPTELIENDLSSFEHQFNGNNRSTAENCNNSSLDINGDNIQSNAYNMYKLLNSSGDQTSLNTFNETFHSGTNKLYSFNSGTPITDSNHRNVFNKNLTSTMNNTLKYNCSSTISKNNTTTTTTTKSYTVNE</sequence>
<dbReference type="CDD" id="cd10569">
    <property type="entry name" value="FERM_C_Talin"/>
    <property type="match status" value="1"/>
</dbReference>
<dbReference type="GO" id="GO:0005200">
    <property type="term" value="F:structural constituent of cytoskeleton"/>
    <property type="evidence" value="ECO:0007669"/>
    <property type="project" value="InterPro"/>
</dbReference>
<dbReference type="RefSeq" id="XP_025425995.1">
    <property type="nucleotide sequence ID" value="XM_025570210.1"/>
</dbReference>
<keyword evidence="3" id="KW-0206">Cytoskeleton</keyword>
<dbReference type="Pfam" id="PF01608">
    <property type="entry name" value="I_LWEQ"/>
    <property type="match status" value="1"/>
</dbReference>
<dbReference type="FunFam" id="1.20.1420.10:FF:000002">
    <property type="entry name" value="Talin 2"/>
    <property type="match status" value="1"/>
</dbReference>
<evidence type="ECO:0000313" key="7">
    <source>
        <dbReference type="EMBL" id="MBY82229.1"/>
    </source>
</evidence>
<dbReference type="InterPro" id="IPR032425">
    <property type="entry name" value="FERM_f0"/>
</dbReference>
<comment type="subcellular location">
    <subcellularLocation>
        <location evidence="1">Cytoplasm</location>
        <location evidence="1">Cytoskeleton</location>
    </subcellularLocation>
</comment>
<evidence type="ECO:0000313" key="9">
    <source>
        <dbReference type="RefSeq" id="XP_025425995.1"/>
    </source>
</evidence>
<dbReference type="Pfam" id="PF02174">
    <property type="entry name" value="IRS"/>
    <property type="match status" value="1"/>
</dbReference>
<dbReference type="PROSITE" id="PS50057">
    <property type="entry name" value="FERM_3"/>
    <property type="match status" value="1"/>
</dbReference>
<evidence type="ECO:0000256" key="4">
    <source>
        <dbReference type="SAM" id="Coils"/>
    </source>
</evidence>
<dbReference type="CDD" id="cd17090">
    <property type="entry name" value="FERM_F1_TLN"/>
    <property type="match status" value="1"/>
</dbReference>
<name>A0A2S2QWT8_9HEMI</name>
<dbReference type="Gene3D" id="2.30.29.30">
    <property type="entry name" value="Pleckstrin-homology domain (PH domain)/Phosphotyrosine-binding domain (PTB)"/>
    <property type="match status" value="1"/>
</dbReference>
<organism evidence="7">
    <name type="scientific">Sipha flava</name>
    <name type="common">yellow sugarcane aphid</name>
    <dbReference type="NCBI Taxonomy" id="143950"/>
    <lineage>
        <taxon>Eukaryota</taxon>
        <taxon>Metazoa</taxon>
        <taxon>Ecdysozoa</taxon>
        <taxon>Arthropoda</taxon>
        <taxon>Hexapoda</taxon>
        <taxon>Insecta</taxon>
        <taxon>Pterygota</taxon>
        <taxon>Neoptera</taxon>
        <taxon>Paraneoptera</taxon>
        <taxon>Hemiptera</taxon>
        <taxon>Sternorrhyncha</taxon>
        <taxon>Aphidomorpha</taxon>
        <taxon>Aphidoidea</taxon>
        <taxon>Aphididae</taxon>
        <taxon>Sipha</taxon>
    </lineage>
</organism>
<dbReference type="SMART" id="SM00295">
    <property type="entry name" value="B41"/>
    <property type="match status" value="1"/>
</dbReference>
<dbReference type="InterPro" id="IPR019748">
    <property type="entry name" value="FERM_central"/>
</dbReference>
<evidence type="ECO:0000256" key="2">
    <source>
        <dbReference type="ARBA" id="ARBA00022490"/>
    </source>
</evidence>
<dbReference type="PANTHER" id="PTHR19981:SF1">
    <property type="entry name" value="RHEA, ISOFORM B"/>
    <property type="match status" value="1"/>
</dbReference>
<dbReference type="Gene3D" id="1.20.80.10">
    <property type="match status" value="1"/>
</dbReference>
<dbReference type="InterPro" id="IPR002404">
    <property type="entry name" value="IRS_PTB"/>
</dbReference>
<evidence type="ECO:0000256" key="1">
    <source>
        <dbReference type="ARBA" id="ARBA00004245"/>
    </source>
</evidence>
<feature type="coiled-coil region" evidence="4">
    <location>
        <begin position="1449"/>
        <end position="1476"/>
    </location>
</feature>
<dbReference type="InterPro" id="IPR000299">
    <property type="entry name" value="FERM_domain"/>
</dbReference>
<dbReference type="FunFam" id="1.20.1410.10:FF:000001">
    <property type="entry name" value="Talin 2"/>
    <property type="match status" value="1"/>
</dbReference>
<dbReference type="GO" id="GO:0005886">
    <property type="term" value="C:plasma membrane"/>
    <property type="evidence" value="ECO:0007669"/>
    <property type="project" value="TreeGrafter"/>
</dbReference>
<protein>
    <submittedName>
        <fullName evidence="9">Talin-1-like isoform X1</fullName>
    </submittedName>
    <submittedName>
        <fullName evidence="7">Talin-2</fullName>
    </submittedName>
</protein>
<feature type="domain" description="I/LWEQ" evidence="6">
    <location>
        <begin position="1241"/>
        <end position="1481"/>
    </location>
</feature>
<dbReference type="Pfam" id="PF21865">
    <property type="entry name" value="TLN1-like_RS"/>
    <property type="match status" value="1"/>
</dbReference>
<dbReference type="InterPro" id="IPR035963">
    <property type="entry name" value="FERM_2"/>
</dbReference>
<dbReference type="GO" id="GO:0005856">
    <property type="term" value="C:cytoskeleton"/>
    <property type="evidence" value="ECO:0007669"/>
    <property type="project" value="UniProtKB-SubCell"/>
</dbReference>
<dbReference type="Pfam" id="PF16511">
    <property type="entry name" value="FERM_f0"/>
    <property type="match status" value="1"/>
</dbReference>
<dbReference type="PROSITE" id="PS50945">
    <property type="entry name" value="I_LWEQ"/>
    <property type="match status" value="1"/>
</dbReference>
<dbReference type="Gene3D" id="1.20.120.230">
    <property type="entry name" value="Alpha-catenin/vinculin-like"/>
    <property type="match status" value="1"/>
</dbReference>
<dbReference type="FunFam" id="1.20.80.10:FF:000007">
    <property type="entry name" value="Talin 2"/>
    <property type="match status" value="1"/>
</dbReference>
<dbReference type="GO" id="GO:0005737">
    <property type="term" value="C:cytoplasm"/>
    <property type="evidence" value="ECO:0007669"/>
    <property type="project" value="TreeGrafter"/>
</dbReference>
<dbReference type="InterPro" id="IPR002558">
    <property type="entry name" value="ILWEQ_dom"/>
</dbReference>
<dbReference type="InterPro" id="IPR036723">
    <property type="entry name" value="Alpha-catenin/vinculin-like_sf"/>
</dbReference>
<gene>
    <name evidence="7" type="primary">TLN2_2</name>
    <name evidence="9" type="synonym">LOC112694669</name>
    <name evidence="7" type="ORF">g.176305</name>
</gene>
<evidence type="ECO:0000256" key="3">
    <source>
        <dbReference type="ARBA" id="ARBA00023212"/>
    </source>
</evidence>
<dbReference type="SUPFAM" id="SSF47220">
    <property type="entry name" value="alpha-catenin/vinculin-like"/>
    <property type="match status" value="1"/>
</dbReference>
<dbReference type="Pfam" id="PF21896">
    <property type="entry name" value="Talin_IBS2B"/>
    <property type="match status" value="2"/>
</dbReference>
<dbReference type="SMART" id="SM01244">
    <property type="entry name" value="IRS"/>
    <property type="match status" value="1"/>
</dbReference>
<dbReference type="Pfam" id="PF09141">
    <property type="entry name" value="Talin_middle"/>
    <property type="match status" value="1"/>
</dbReference>
<dbReference type="GO" id="GO:0009887">
    <property type="term" value="P:animal organ morphogenesis"/>
    <property type="evidence" value="ECO:0007669"/>
    <property type="project" value="UniProtKB-ARBA"/>
</dbReference>
<dbReference type="GO" id="GO:0098609">
    <property type="term" value="P:cell-cell adhesion"/>
    <property type="evidence" value="ECO:0007669"/>
    <property type="project" value="TreeGrafter"/>
</dbReference>
<dbReference type="GO" id="GO:0030182">
    <property type="term" value="P:neuron differentiation"/>
    <property type="evidence" value="ECO:0007669"/>
    <property type="project" value="UniProtKB-ARBA"/>
</dbReference>
<dbReference type="SUPFAM" id="SSF47031">
    <property type="entry name" value="Second domain of FERM"/>
    <property type="match status" value="1"/>
</dbReference>
<dbReference type="PANTHER" id="PTHR19981">
    <property type="entry name" value="TALIN"/>
    <property type="match status" value="1"/>
</dbReference>
<accession>A0A2S2QWT8</accession>
<dbReference type="OrthoDB" id="10262320at2759"/>
<dbReference type="InterPro" id="IPR014352">
    <property type="entry name" value="FERM/acyl-CoA-bd_prot_sf"/>
</dbReference>
<keyword evidence="2" id="KW-0963">Cytoplasm</keyword>
<dbReference type="SUPFAM" id="SSF50729">
    <property type="entry name" value="PH domain-like"/>
    <property type="match status" value="1"/>
</dbReference>
<dbReference type="SUPFAM" id="SSF109880">
    <property type="entry name" value="A middle domain of Talin 1"/>
    <property type="match status" value="1"/>
</dbReference>
<dbReference type="GO" id="GO:0001726">
    <property type="term" value="C:ruffle"/>
    <property type="evidence" value="ECO:0007669"/>
    <property type="project" value="InterPro"/>
</dbReference>
<dbReference type="Gene3D" id="1.20.1410.10">
    <property type="entry name" value="I/LWEQ domain"/>
    <property type="match status" value="1"/>
</dbReference>
<dbReference type="InterPro" id="IPR029071">
    <property type="entry name" value="Ubiquitin-like_domsf"/>
</dbReference>
<dbReference type="InterPro" id="IPR036476">
    <property type="entry name" value="Talin_cent_sf"/>
</dbReference>
<dbReference type="SMART" id="SM00307">
    <property type="entry name" value="ILWEQ"/>
    <property type="match status" value="1"/>
</dbReference>
<dbReference type="Gene3D" id="3.10.20.90">
    <property type="entry name" value="Phosphatidylinositol 3-kinase Catalytic Subunit, Chain A, domain 1"/>
    <property type="match status" value="2"/>
</dbReference>
<feature type="domain" description="FERM" evidence="5">
    <location>
        <begin position="88"/>
        <end position="412"/>
    </location>
</feature>
<evidence type="ECO:0000259" key="5">
    <source>
        <dbReference type="PROSITE" id="PS50057"/>
    </source>
</evidence>
<keyword evidence="8" id="KW-1185">Reference proteome</keyword>
<reference evidence="9" key="2">
    <citation type="submission" date="2025-04" db="UniProtKB">
        <authorList>
            <consortium name="RefSeq"/>
        </authorList>
    </citation>
    <scope>IDENTIFICATION</scope>
    <source>
        <tissue evidence="9">Whole body</tissue>
    </source>
</reference>
<keyword evidence="4" id="KW-0175">Coiled coil</keyword>
<evidence type="ECO:0000313" key="8">
    <source>
        <dbReference type="Proteomes" id="UP000694846"/>
    </source>
</evidence>
<dbReference type="SUPFAM" id="SSF54236">
    <property type="entry name" value="Ubiquitin-like"/>
    <property type="match status" value="1"/>
</dbReference>
<dbReference type="InterPro" id="IPR035964">
    <property type="entry name" value="I/LWEQ_dom_sf"/>
</dbReference>
<dbReference type="InterPro" id="IPR054060">
    <property type="entry name" value="TLN1-like_RS"/>
</dbReference>
<dbReference type="InterPro" id="IPR019747">
    <property type="entry name" value="FERM_CS"/>
</dbReference>
<dbReference type="InterPro" id="IPR011993">
    <property type="entry name" value="PH-like_dom_sf"/>
</dbReference>
<dbReference type="GO" id="GO:0051015">
    <property type="term" value="F:actin filament binding"/>
    <property type="evidence" value="ECO:0007669"/>
    <property type="project" value="InterPro"/>
</dbReference>
<dbReference type="EMBL" id="GGMS01013026">
    <property type="protein sequence ID" value="MBY82229.1"/>
    <property type="molecule type" value="Transcribed_RNA"/>
</dbReference>
<dbReference type="InterPro" id="IPR054082">
    <property type="entry name" value="Talin_IBS2B"/>
</dbReference>
<dbReference type="FunFam" id="2.30.29.30:FF:000028">
    <property type="entry name" value="Talin 2"/>
    <property type="match status" value="1"/>
</dbReference>
<dbReference type="CDD" id="cd14473">
    <property type="entry name" value="FERM_B-lobe"/>
    <property type="match status" value="1"/>
</dbReference>
<dbReference type="GO" id="GO:0005178">
    <property type="term" value="F:integrin binding"/>
    <property type="evidence" value="ECO:0007669"/>
    <property type="project" value="TreeGrafter"/>
</dbReference>
<dbReference type="InterPro" id="IPR015224">
    <property type="entry name" value="Talin_cent"/>
</dbReference>
<dbReference type="InterPro" id="IPR019749">
    <property type="entry name" value="Band_41_domain"/>
</dbReference>
<evidence type="ECO:0000259" key="6">
    <source>
        <dbReference type="PROSITE" id="PS50945"/>
    </source>
</evidence>